<keyword evidence="1" id="KW-0472">Membrane</keyword>
<name>V9IJL3_APICE</name>
<evidence type="ECO:0000256" key="1">
    <source>
        <dbReference type="SAM" id="Phobius"/>
    </source>
</evidence>
<sequence>MIFFILTAKQCNKVKEELKKVTTDQSDPRNKQFLANKSKFIMNVKLFIVMGISWMGEIVSALTENYAPFKHHKRFFYPMDILNCLQGLLIFILFVVKRRVHQALKKRLFDEKKKFDRVTPSLQDPFKMRKSVSNSTLTSTFAVSSIP</sequence>
<dbReference type="GO" id="GO:0008528">
    <property type="term" value="F:G protein-coupled peptide receptor activity"/>
    <property type="evidence" value="ECO:0007669"/>
    <property type="project" value="TreeGrafter"/>
</dbReference>
<dbReference type="AlphaFoldDB" id="V9IJL3"/>
<dbReference type="Gene3D" id="1.20.1070.10">
    <property type="entry name" value="Rhodopsin 7-helix transmembrane proteins"/>
    <property type="match status" value="1"/>
</dbReference>
<evidence type="ECO:0000313" key="2">
    <source>
        <dbReference type="EMBL" id="AEY61318.1"/>
    </source>
</evidence>
<protein>
    <submittedName>
        <fullName evidence="2">G-protein coupled receptor Mth2</fullName>
    </submittedName>
</protein>
<reference evidence="2" key="1">
    <citation type="submission" date="2011-11" db="EMBL/GenBank/DDBJ databases">
        <title>Decoding the brain transcriptome of the Eastern honeybee (Apis cerana) based on pyrosequencing.</title>
        <authorList>
            <person name="Sun L."/>
            <person name="Zheng H."/>
            <person name="Wang Y."/>
            <person name="Xie X."/>
            <person name="Zhu Y."/>
            <person name="Gu W."/>
            <person name="Wang S."/>
        </authorList>
    </citation>
    <scope>NUCLEOTIDE SEQUENCE</scope>
    <source>
        <tissue evidence="2">Brain</tissue>
    </source>
</reference>
<feature type="transmembrane region" description="Helical" evidence="1">
    <location>
        <begin position="40"/>
        <end position="63"/>
    </location>
</feature>
<feature type="transmembrane region" description="Helical" evidence="1">
    <location>
        <begin position="75"/>
        <end position="96"/>
    </location>
</feature>
<proteinExistence type="evidence at transcript level"/>
<dbReference type="InterPro" id="IPR051384">
    <property type="entry name" value="Mth_GPCR"/>
</dbReference>
<organism evidence="2">
    <name type="scientific">Apis cerana</name>
    <name type="common">Indian honeybee</name>
    <dbReference type="NCBI Taxonomy" id="7461"/>
    <lineage>
        <taxon>Eukaryota</taxon>
        <taxon>Metazoa</taxon>
        <taxon>Ecdysozoa</taxon>
        <taxon>Arthropoda</taxon>
        <taxon>Hexapoda</taxon>
        <taxon>Insecta</taxon>
        <taxon>Pterygota</taxon>
        <taxon>Neoptera</taxon>
        <taxon>Endopterygota</taxon>
        <taxon>Hymenoptera</taxon>
        <taxon>Apocrita</taxon>
        <taxon>Aculeata</taxon>
        <taxon>Apoidea</taxon>
        <taxon>Anthophila</taxon>
        <taxon>Apidae</taxon>
        <taxon>Apis</taxon>
    </lineage>
</organism>
<gene>
    <name evidence="2" type="ORF">ACCB11842</name>
</gene>
<accession>V9IJL3</accession>
<keyword evidence="2" id="KW-0675">Receptor</keyword>
<dbReference type="PANTHER" id="PTHR47154:SF2">
    <property type="entry name" value="G-PROTEIN COUPLED RECEPTOR MTH-RELATED"/>
    <property type="match status" value="1"/>
</dbReference>
<keyword evidence="1" id="KW-0812">Transmembrane</keyword>
<keyword evidence="1" id="KW-1133">Transmembrane helix</keyword>
<dbReference type="EMBL" id="JR050621">
    <property type="protein sequence ID" value="AEY61318.1"/>
    <property type="molecule type" value="mRNA"/>
</dbReference>
<dbReference type="GO" id="GO:0005886">
    <property type="term" value="C:plasma membrane"/>
    <property type="evidence" value="ECO:0007669"/>
    <property type="project" value="TreeGrafter"/>
</dbReference>
<dbReference type="PANTHER" id="PTHR47154">
    <property type="entry name" value="G-PROTEIN COUPLED RECEPTOR MTH-RELATED"/>
    <property type="match status" value="1"/>
</dbReference>